<evidence type="ECO:0000259" key="1">
    <source>
        <dbReference type="Pfam" id="PF01593"/>
    </source>
</evidence>
<dbReference type="Pfam" id="PF01593">
    <property type="entry name" value="Amino_oxidase"/>
    <property type="match status" value="1"/>
</dbReference>
<dbReference type="HOGENOM" id="CLU_039679_0_0_11"/>
<keyword evidence="3" id="KW-1185">Reference proteome</keyword>
<reference evidence="2 3" key="1">
    <citation type="journal article" date="2012" name="J. Bacteriol.">
        <title>Genome sequence of the bacterium Streptomyces davawensis JCM 4913 and heterologous production of the unique antibiotic roseoflavin.</title>
        <authorList>
            <person name="Jankowitsch F."/>
            <person name="Schwarz J."/>
            <person name="Ruckert C."/>
            <person name="Gust B."/>
            <person name="Szczepanowski R."/>
            <person name="Blom J."/>
            <person name="Pelzer S."/>
            <person name="Kalinowski J."/>
            <person name="Mack M."/>
        </authorList>
    </citation>
    <scope>NUCLEOTIDE SEQUENCE [LARGE SCALE GENOMIC DNA]</scope>
    <source>
        <strain evidence="3">DSM 101723 / JCM 4913 / KCC S-0913 / 768</strain>
    </source>
</reference>
<accession>K4RBF4</accession>
<dbReference type="eggNOG" id="COG1232">
    <property type="taxonomic scope" value="Bacteria"/>
</dbReference>
<dbReference type="Gene3D" id="3.50.50.60">
    <property type="entry name" value="FAD/NAD(P)-binding domain"/>
    <property type="match status" value="1"/>
</dbReference>
<dbReference type="Proteomes" id="UP000008043">
    <property type="component" value="Chromosome"/>
</dbReference>
<dbReference type="STRING" id="1214101.BN159_6238"/>
<organism evidence="2 3">
    <name type="scientific">Streptomyces davaonensis (strain DSM 101723 / JCM 4913 / KCC S-0913 / 768)</name>
    <dbReference type="NCBI Taxonomy" id="1214101"/>
    <lineage>
        <taxon>Bacteria</taxon>
        <taxon>Bacillati</taxon>
        <taxon>Actinomycetota</taxon>
        <taxon>Actinomycetes</taxon>
        <taxon>Kitasatosporales</taxon>
        <taxon>Streptomycetaceae</taxon>
        <taxon>Streptomyces</taxon>
    </lineage>
</organism>
<dbReference type="PATRIC" id="fig|1214101.3.peg.6321"/>
<dbReference type="RefSeq" id="WP_015660953.1">
    <property type="nucleotide sequence ID" value="NC_020504.1"/>
</dbReference>
<name>K4RBF4_STRDJ</name>
<gene>
    <name evidence="2" type="ORF">BN159_6238</name>
</gene>
<dbReference type="PANTHER" id="PTHR42841">
    <property type="entry name" value="AMINE OXIDASE"/>
    <property type="match status" value="1"/>
</dbReference>
<protein>
    <submittedName>
        <fullName evidence="2">Oxidoreductase</fullName>
    </submittedName>
</protein>
<sequence length="450" mass="46672">MLEPAYQADVVVVGAGIAGLAAAHRLTSAGVTTVVLEAAHDVGGRMSTEKVDGFRLDRIGQLMSTSYPELRMTPGLDVLALCTFAPGVLLHSDGHRHRVGAPAAQGGARGALHAVRALASAPRPISAPRAPRAPLGTAVDQARLAAALVRLAGTPVERLLTRAEVPAGQALTDRGLPARAVDGFLRPLLSALLCDPDLTSSSRCADLALHSFASGRLCVPEGGAEALPHLLARSLPPGTVHTGVRVTSVSTTEVTTAEHGVFRCRAVLLATGARTAAELLPGLRVPDFHPVTVIHHTTDEPPTTGAALLLDADRGGPVSHTAVVSAVDPTRAPEGRSLVSSTVLGTPPADLDTAVRTHLSRLYGTPTSRWETLAVHHTPDAVPSMRPPHDLRRPVRLLAGLYVCGDHRDTSTVQGALHSAHRATDALLTDLGATGSLHRADPLPTVPKAA</sequence>
<dbReference type="InterPro" id="IPR002937">
    <property type="entry name" value="Amino_oxidase"/>
</dbReference>
<evidence type="ECO:0000313" key="2">
    <source>
        <dbReference type="EMBL" id="CCK30617.1"/>
    </source>
</evidence>
<dbReference type="KEGG" id="sdv:BN159_6238"/>
<evidence type="ECO:0000313" key="3">
    <source>
        <dbReference type="Proteomes" id="UP000008043"/>
    </source>
</evidence>
<dbReference type="OrthoDB" id="9767561at2"/>
<dbReference type="AlphaFoldDB" id="K4RBF4"/>
<dbReference type="InterPro" id="IPR036188">
    <property type="entry name" value="FAD/NAD-bd_sf"/>
</dbReference>
<dbReference type="EMBL" id="HE971709">
    <property type="protein sequence ID" value="CCK30617.1"/>
    <property type="molecule type" value="Genomic_DNA"/>
</dbReference>
<dbReference type="GO" id="GO:0016491">
    <property type="term" value="F:oxidoreductase activity"/>
    <property type="evidence" value="ECO:0007669"/>
    <property type="project" value="InterPro"/>
</dbReference>
<feature type="domain" description="Amine oxidase" evidence="1">
    <location>
        <begin position="17"/>
        <end position="428"/>
    </location>
</feature>
<dbReference type="SUPFAM" id="SSF51905">
    <property type="entry name" value="FAD/NAD(P)-binding domain"/>
    <property type="match status" value="1"/>
</dbReference>
<proteinExistence type="predicted"/>